<dbReference type="InterPro" id="IPR001296">
    <property type="entry name" value="Glyco_trans_1"/>
</dbReference>
<dbReference type="Pfam" id="PF13439">
    <property type="entry name" value="Glyco_transf_4"/>
    <property type="match status" value="1"/>
</dbReference>
<dbReference type="Gene3D" id="3.40.50.2000">
    <property type="entry name" value="Glycogen Phosphorylase B"/>
    <property type="match status" value="2"/>
</dbReference>
<evidence type="ECO:0000259" key="2">
    <source>
        <dbReference type="Pfam" id="PF13439"/>
    </source>
</evidence>
<reference evidence="3 4" key="1">
    <citation type="submission" date="2018-08" db="EMBL/GenBank/DDBJ databases">
        <title>Genomic Encyclopedia of Type Strains, Phase III (KMG-III): the genomes of soil and plant-associated and newly described type strains.</title>
        <authorList>
            <person name="Whitman W."/>
        </authorList>
    </citation>
    <scope>NUCLEOTIDE SEQUENCE [LARGE SCALE GENOMIC DNA]</scope>
    <source>
        <strain evidence="3 4">325-5</strain>
    </source>
</reference>
<dbReference type="EMBL" id="QTTQ01000010">
    <property type="protein sequence ID" value="REE81837.1"/>
    <property type="molecule type" value="Genomic_DNA"/>
</dbReference>
<evidence type="ECO:0000259" key="1">
    <source>
        <dbReference type="Pfam" id="PF00534"/>
    </source>
</evidence>
<dbReference type="AlphaFoldDB" id="A0A3D9RPV1"/>
<dbReference type="Proteomes" id="UP000256429">
    <property type="component" value="Unassembled WGS sequence"/>
</dbReference>
<dbReference type="GO" id="GO:0009250">
    <property type="term" value="P:glucan biosynthetic process"/>
    <property type="evidence" value="ECO:0007669"/>
    <property type="project" value="InterPro"/>
</dbReference>
<organism evidence="3 4">
    <name type="scientific">Lutibacter oceani</name>
    <dbReference type="NCBI Taxonomy" id="1853311"/>
    <lineage>
        <taxon>Bacteria</taxon>
        <taxon>Pseudomonadati</taxon>
        <taxon>Bacteroidota</taxon>
        <taxon>Flavobacteriia</taxon>
        <taxon>Flavobacteriales</taxon>
        <taxon>Flavobacteriaceae</taxon>
        <taxon>Lutibacter</taxon>
    </lineage>
</organism>
<feature type="domain" description="Glycosyl transferase family 1" evidence="1">
    <location>
        <begin position="197"/>
        <end position="335"/>
    </location>
</feature>
<dbReference type="Pfam" id="PF00534">
    <property type="entry name" value="Glycos_transf_1"/>
    <property type="match status" value="1"/>
</dbReference>
<dbReference type="PANTHER" id="PTHR45947:SF3">
    <property type="entry name" value="SULFOQUINOVOSYL TRANSFERASE SQD2"/>
    <property type="match status" value="1"/>
</dbReference>
<dbReference type="InterPro" id="IPR050194">
    <property type="entry name" value="Glycosyltransferase_grp1"/>
</dbReference>
<keyword evidence="4" id="KW-1185">Reference proteome</keyword>
<dbReference type="GO" id="GO:0016757">
    <property type="term" value="F:glycosyltransferase activity"/>
    <property type="evidence" value="ECO:0007669"/>
    <property type="project" value="InterPro"/>
</dbReference>
<name>A0A3D9RPV1_9FLAO</name>
<dbReference type="InterPro" id="IPR028098">
    <property type="entry name" value="Glyco_trans_4-like_N"/>
</dbReference>
<dbReference type="RefSeq" id="WP_115879469.1">
    <property type="nucleotide sequence ID" value="NZ_QTTQ01000010.1"/>
</dbReference>
<dbReference type="SUPFAM" id="SSF53756">
    <property type="entry name" value="UDP-Glycosyltransferase/glycogen phosphorylase"/>
    <property type="match status" value="1"/>
</dbReference>
<dbReference type="InterPro" id="IPR011875">
    <property type="entry name" value="M1P_synthase"/>
</dbReference>
<feature type="domain" description="Glycosyltransferase subfamily 4-like N-terminal" evidence="2">
    <location>
        <begin position="15"/>
        <end position="186"/>
    </location>
</feature>
<gene>
    <name evidence="3" type="ORF">BX611_1376</name>
</gene>
<evidence type="ECO:0000313" key="3">
    <source>
        <dbReference type="EMBL" id="REE81837.1"/>
    </source>
</evidence>
<evidence type="ECO:0000313" key="4">
    <source>
        <dbReference type="Proteomes" id="UP000256429"/>
    </source>
</evidence>
<dbReference type="CDD" id="cd03801">
    <property type="entry name" value="GT4_PimA-like"/>
    <property type="match status" value="1"/>
</dbReference>
<accession>A0A3D9RPV1</accession>
<proteinExistence type="predicted"/>
<dbReference type="NCBIfam" id="TIGR02149">
    <property type="entry name" value="glgA_Coryne"/>
    <property type="match status" value="1"/>
</dbReference>
<dbReference type="OrthoDB" id="9801609at2"/>
<protein>
    <submittedName>
        <fullName evidence="3">Glycogen synthase</fullName>
    </submittedName>
</protein>
<comment type="caution">
    <text evidence="3">The sequence shown here is derived from an EMBL/GenBank/DDBJ whole genome shotgun (WGS) entry which is preliminary data.</text>
</comment>
<dbReference type="PANTHER" id="PTHR45947">
    <property type="entry name" value="SULFOQUINOVOSYL TRANSFERASE SQD2"/>
    <property type="match status" value="1"/>
</dbReference>
<sequence>MKALFYTREFPPYVYGGAGVHVEYLAAELAKLMEVEVRSFGDQDEKTGNLTVKGFPYDNPIFNNSNDKLKAVLQTLSTCIHMNADEIDADIVHCHTWYAQFAGIVAKLCYGIPLVITTHSLEPLRPWKREQLGRGYDASSWVEKTAIEMADAVIAVSKETKEDVLKYFNVNEDKIKVIYNGINLEQYVVTNETSTLEQYGIDISKPYVLFVGRITRQKGIIHLVNAIKYIDPDTQIVLCAGAPDTKDIAKEMETSVNEVKKTRNNVIWIDVMLEKHEVIQLYSHADVFCCPSIYEPFGIINIEAMACETAVVASAVGGIKEVVVDGETGILVPLEQQKVAPFEPIDPDTFSKDLANGVNKLIRNKELRMKMAKNGRKRVEETFDWIAIAKQVEALYKSLI</sequence>